<proteinExistence type="predicted"/>
<feature type="transmembrane region" description="Helical" evidence="1">
    <location>
        <begin position="43"/>
        <end position="62"/>
    </location>
</feature>
<gene>
    <name evidence="2" type="ORF">GCM10022210_34570</name>
</gene>
<feature type="transmembrane region" description="Helical" evidence="1">
    <location>
        <begin position="135"/>
        <end position="155"/>
    </location>
</feature>
<dbReference type="Proteomes" id="UP001500742">
    <property type="component" value="Unassembled WGS sequence"/>
</dbReference>
<feature type="transmembrane region" description="Helical" evidence="1">
    <location>
        <begin position="102"/>
        <end position="123"/>
    </location>
</feature>
<accession>A0ABP7QCS9</accession>
<dbReference type="RefSeq" id="WP_259088331.1">
    <property type="nucleotide sequence ID" value="NZ_BAAAZC010000025.1"/>
</dbReference>
<feature type="transmembrane region" description="Helical" evidence="1">
    <location>
        <begin position="69"/>
        <end position="90"/>
    </location>
</feature>
<evidence type="ECO:0000256" key="1">
    <source>
        <dbReference type="SAM" id="Phobius"/>
    </source>
</evidence>
<evidence type="ECO:0000313" key="3">
    <source>
        <dbReference type="Proteomes" id="UP001500742"/>
    </source>
</evidence>
<organism evidence="2 3">
    <name type="scientific">Mucilaginibacter dorajii</name>
    <dbReference type="NCBI Taxonomy" id="692994"/>
    <lineage>
        <taxon>Bacteria</taxon>
        <taxon>Pseudomonadati</taxon>
        <taxon>Bacteroidota</taxon>
        <taxon>Sphingobacteriia</taxon>
        <taxon>Sphingobacteriales</taxon>
        <taxon>Sphingobacteriaceae</taxon>
        <taxon>Mucilaginibacter</taxon>
    </lineage>
</organism>
<keyword evidence="1" id="KW-0472">Membrane</keyword>
<keyword evidence="3" id="KW-1185">Reference proteome</keyword>
<name>A0ABP7QCS9_9SPHI</name>
<keyword evidence="1" id="KW-1133">Transmembrane helix</keyword>
<keyword evidence="1" id="KW-0812">Transmembrane</keyword>
<feature type="transmembrane region" description="Helical" evidence="1">
    <location>
        <begin position="12"/>
        <end position="37"/>
    </location>
</feature>
<reference evidence="3" key="1">
    <citation type="journal article" date="2019" name="Int. J. Syst. Evol. Microbiol.">
        <title>The Global Catalogue of Microorganisms (GCM) 10K type strain sequencing project: providing services to taxonomists for standard genome sequencing and annotation.</title>
        <authorList>
            <consortium name="The Broad Institute Genomics Platform"/>
            <consortium name="The Broad Institute Genome Sequencing Center for Infectious Disease"/>
            <person name="Wu L."/>
            <person name="Ma J."/>
        </authorList>
    </citation>
    <scope>NUCLEOTIDE SEQUENCE [LARGE SCALE GENOMIC DNA]</scope>
    <source>
        <strain evidence="3">JCM 16601</strain>
    </source>
</reference>
<evidence type="ECO:0008006" key="4">
    <source>
        <dbReference type="Google" id="ProtNLM"/>
    </source>
</evidence>
<protein>
    <recommendedName>
        <fullName evidence="4">DUF1440 domain-containing protein</fullName>
    </recommendedName>
</protein>
<evidence type="ECO:0000313" key="2">
    <source>
        <dbReference type="EMBL" id="GAA3980404.1"/>
    </source>
</evidence>
<dbReference type="EMBL" id="BAAAZC010000025">
    <property type="protein sequence ID" value="GAA3980404.1"/>
    <property type="molecule type" value="Genomic_DNA"/>
</dbReference>
<comment type="caution">
    <text evidence="2">The sequence shown here is derived from an EMBL/GenBank/DDBJ whole genome shotgun (WGS) entry which is preliminary data.</text>
</comment>
<sequence>MATNTIIPDRKNAILTILWLGFVTGTLDAMAAIIWSYVINKKIVTGIIFKFIAYGAFGQAAMNGGNEMVVAGIIFHYVIAFAFTMAFYLLYGYFDKLLRNKYLVGVMYGIIAWLVMNLIVLPLSKIGYHHVRIQTALTGLLILIICIGLPIALVADKKYWAAKLSPKK</sequence>